<name>A0A9D4DR14_DREPO</name>
<dbReference type="Proteomes" id="UP000828390">
    <property type="component" value="Unassembled WGS sequence"/>
</dbReference>
<proteinExistence type="predicted"/>
<dbReference type="EMBL" id="JAIWYP010000010">
    <property type="protein sequence ID" value="KAH3754262.1"/>
    <property type="molecule type" value="Genomic_DNA"/>
</dbReference>
<reference evidence="1" key="2">
    <citation type="submission" date="2020-11" db="EMBL/GenBank/DDBJ databases">
        <authorList>
            <person name="McCartney M.A."/>
            <person name="Auch B."/>
            <person name="Kono T."/>
            <person name="Mallez S."/>
            <person name="Becker A."/>
            <person name="Gohl D.M."/>
            <person name="Silverstein K.A.T."/>
            <person name="Koren S."/>
            <person name="Bechman K.B."/>
            <person name="Herman A."/>
            <person name="Abrahante J.E."/>
            <person name="Garbe J."/>
        </authorList>
    </citation>
    <scope>NUCLEOTIDE SEQUENCE</scope>
    <source>
        <strain evidence="1">Duluth1</strain>
        <tissue evidence="1">Whole animal</tissue>
    </source>
</reference>
<gene>
    <name evidence="1" type="ORF">DPMN_188927</name>
</gene>
<sequence length="210" mass="24010">MDEHTLQTYSPAYGDRVAVHAFCSSKQSSAAAVEVLYALTELRSKWKSNRQKGNRPGFKPGIFKPGHLSADRTAKRVELGWMNFNEKSMDFKQVRQTGGGGVRHLTINKTLVVQTLLEHAKETCFPPGNSKHGSVEEFDMEIKNFQGIPIDKEMNINDLYIASKLKILSVYMYTKKKTEKVLIEVIMIQFAYTEVIENTWLMLGWKTFIR</sequence>
<evidence type="ECO:0000313" key="2">
    <source>
        <dbReference type="Proteomes" id="UP000828390"/>
    </source>
</evidence>
<protein>
    <submittedName>
        <fullName evidence="1">Uncharacterized protein</fullName>
    </submittedName>
</protein>
<keyword evidence="2" id="KW-1185">Reference proteome</keyword>
<evidence type="ECO:0000313" key="1">
    <source>
        <dbReference type="EMBL" id="KAH3754262.1"/>
    </source>
</evidence>
<accession>A0A9D4DR14</accession>
<comment type="caution">
    <text evidence="1">The sequence shown here is derived from an EMBL/GenBank/DDBJ whole genome shotgun (WGS) entry which is preliminary data.</text>
</comment>
<dbReference type="AlphaFoldDB" id="A0A9D4DR14"/>
<reference evidence="1" key="1">
    <citation type="journal article" date="2019" name="bioRxiv">
        <title>The Genome of the Zebra Mussel, Dreissena polymorpha: A Resource for Invasive Species Research.</title>
        <authorList>
            <person name="McCartney M.A."/>
            <person name="Auch B."/>
            <person name="Kono T."/>
            <person name="Mallez S."/>
            <person name="Zhang Y."/>
            <person name="Obille A."/>
            <person name="Becker A."/>
            <person name="Abrahante J.E."/>
            <person name="Garbe J."/>
            <person name="Badalamenti J.P."/>
            <person name="Herman A."/>
            <person name="Mangelson H."/>
            <person name="Liachko I."/>
            <person name="Sullivan S."/>
            <person name="Sone E.D."/>
            <person name="Koren S."/>
            <person name="Silverstein K.A.T."/>
            <person name="Beckman K.B."/>
            <person name="Gohl D.M."/>
        </authorList>
    </citation>
    <scope>NUCLEOTIDE SEQUENCE</scope>
    <source>
        <strain evidence="1">Duluth1</strain>
        <tissue evidence="1">Whole animal</tissue>
    </source>
</reference>
<organism evidence="1 2">
    <name type="scientific">Dreissena polymorpha</name>
    <name type="common">Zebra mussel</name>
    <name type="synonym">Mytilus polymorpha</name>
    <dbReference type="NCBI Taxonomy" id="45954"/>
    <lineage>
        <taxon>Eukaryota</taxon>
        <taxon>Metazoa</taxon>
        <taxon>Spiralia</taxon>
        <taxon>Lophotrochozoa</taxon>
        <taxon>Mollusca</taxon>
        <taxon>Bivalvia</taxon>
        <taxon>Autobranchia</taxon>
        <taxon>Heteroconchia</taxon>
        <taxon>Euheterodonta</taxon>
        <taxon>Imparidentia</taxon>
        <taxon>Neoheterodontei</taxon>
        <taxon>Myida</taxon>
        <taxon>Dreissenoidea</taxon>
        <taxon>Dreissenidae</taxon>
        <taxon>Dreissena</taxon>
    </lineage>
</organism>